<dbReference type="EMBL" id="JAANIT010002222">
    <property type="protein sequence ID" value="KAG1537115.1"/>
    <property type="molecule type" value="Genomic_DNA"/>
</dbReference>
<keyword evidence="3" id="KW-0812">Transmembrane</keyword>
<dbReference type="AlphaFoldDB" id="A0A9P6Y1A0"/>
<feature type="transmembrane region" description="Helical" evidence="3">
    <location>
        <begin position="319"/>
        <end position="339"/>
    </location>
</feature>
<feature type="transmembrane region" description="Helical" evidence="3">
    <location>
        <begin position="243"/>
        <end position="263"/>
    </location>
</feature>
<gene>
    <name evidence="5" type="ORF">G6F51_010568</name>
</gene>
<dbReference type="GO" id="GO:0016020">
    <property type="term" value="C:membrane"/>
    <property type="evidence" value="ECO:0007669"/>
    <property type="project" value="UniProtKB-SubCell"/>
</dbReference>
<feature type="domain" description="Major facilitator superfamily (MFS) profile" evidence="4">
    <location>
        <begin position="89"/>
        <end position="453"/>
    </location>
</feature>
<keyword evidence="3" id="KW-0472">Membrane</keyword>
<dbReference type="InterPro" id="IPR036259">
    <property type="entry name" value="MFS_trans_sf"/>
</dbReference>
<dbReference type="OrthoDB" id="6499973at2759"/>
<dbReference type="PANTHER" id="PTHR11360">
    <property type="entry name" value="MONOCARBOXYLATE TRANSPORTER"/>
    <property type="match status" value="1"/>
</dbReference>
<feature type="transmembrane region" description="Helical" evidence="3">
    <location>
        <begin position="123"/>
        <end position="142"/>
    </location>
</feature>
<dbReference type="PROSITE" id="PS50850">
    <property type="entry name" value="MFS"/>
    <property type="match status" value="1"/>
</dbReference>
<feature type="transmembrane region" description="Helical" evidence="3">
    <location>
        <begin position="211"/>
        <end position="231"/>
    </location>
</feature>
<accession>A0A9P6Y1A0</accession>
<evidence type="ECO:0000313" key="6">
    <source>
        <dbReference type="Proteomes" id="UP000717996"/>
    </source>
</evidence>
<dbReference type="GO" id="GO:0022857">
    <property type="term" value="F:transmembrane transporter activity"/>
    <property type="evidence" value="ECO:0007669"/>
    <property type="project" value="InterPro"/>
</dbReference>
<dbReference type="Proteomes" id="UP000717996">
    <property type="component" value="Unassembled WGS sequence"/>
</dbReference>
<feature type="transmembrane region" description="Helical" evidence="3">
    <location>
        <begin position="179"/>
        <end position="199"/>
    </location>
</feature>
<comment type="caution">
    <text evidence="5">The sequence shown here is derived from an EMBL/GenBank/DDBJ whole genome shotgun (WGS) entry which is preliminary data.</text>
</comment>
<keyword evidence="3" id="KW-1133">Transmembrane helix</keyword>
<feature type="transmembrane region" description="Helical" evidence="3">
    <location>
        <begin position="381"/>
        <end position="404"/>
    </location>
</feature>
<evidence type="ECO:0000256" key="3">
    <source>
        <dbReference type="SAM" id="Phobius"/>
    </source>
</evidence>
<evidence type="ECO:0000259" key="4">
    <source>
        <dbReference type="PROSITE" id="PS50850"/>
    </source>
</evidence>
<protein>
    <recommendedName>
        <fullName evidence="4">Major facilitator superfamily (MFS) profile domain-containing protein</fullName>
    </recommendedName>
</protein>
<comment type="similarity">
    <text evidence="2">Belongs to the major facilitator superfamily. Monocarboxylate porter (TC 2.A.1.13) family.</text>
</comment>
<feature type="transmembrane region" description="Helical" evidence="3">
    <location>
        <begin position="284"/>
        <end position="307"/>
    </location>
</feature>
<evidence type="ECO:0000256" key="2">
    <source>
        <dbReference type="ARBA" id="ARBA00006727"/>
    </source>
</evidence>
<dbReference type="PANTHER" id="PTHR11360:SF284">
    <property type="entry name" value="EG:103B4.3 PROTEIN-RELATED"/>
    <property type="match status" value="1"/>
</dbReference>
<comment type="subcellular location">
    <subcellularLocation>
        <location evidence="1">Membrane</location>
        <topology evidence="1">Multi-pass membrane protein</topology>
    </subcellularLocation>
</comment>
<evidence type="ECO:0000313" key="5">
    <source>
        <dbReference type="EMBL" id="KAG1537115.1"/>
    </source>
</evidence>
<dbReference type="InterPro" id="IPR011701">
    <property type="entry name" value="MFS"/>
</dbReference>
<dbReference type="InterPro" id="IPR020846">
    <property type="entry name" value="MFS_dom"/>
</dbReference>
<reference evidence="5" key="1">
    <citation type="journal article" date="2020" name="Microb. Genom.">
        <title>Genetic diversity of clinical and environmental Mucorales isolates obtained from an investigation of mucormycosis cases among solid organ transplant recipients.</title>
        <authorList>
            <person name="Nguyen M.H."/>
            <person name="Kaul D."/>
            <person name="Muto C."/>
            <person name="Cheng S.J."/>
            <person name="Richter R.A."/>
            <person name="Bruno V.M."/>
            <person name="Liu G."/>
            <person name="Beyhan S."/>
            <person name="Sundermann A.J."/>
            <person name="Mounaud S."/>
            <person name="Pasculle A.W."/>
            <person name="Nierman W.C."/>
            <person name="Driscoll E."/>
            <person name="Cumbie R."/>
            <person name="Clancy C.J."/>
            <person name="Dupont C.L."/>
        </authorList>
    </citation>
    <scope>NUCLEOTIDE SEQUENCE</scope>
    <source>
        <strain evidence="5">GL16</strain>
    </source>
</reference>
<name>A0A9P6Y1A0_RHIOR</name>
<sequence>MEHSFNRPDLLQSNTTSVHIPIFVDDSSTIVSNSQLTVNSRTVYSQEHIPKAKLNELFRVSSMSDSAYISEKKEDHVENGCDLEEDPYRWAILLGGFLAQAISMCVMQEYYDRQVFKGSVDSTALSFVGTIGMSFGGLMGPVTPVLMSLIGVRWILFLSTISLTAGLILASFAQQVWQLYITHSVMHGIGAALFNVVSMSISPQWFIRRRGLSMGIMVSGSGIVGLIMPFVITHLNESLGGAWCYRILGIINFVVSIISTLLLKENPKMPKAKSKRIRHMIDTSVFNDANFIIWCISGSLSMLGYFIPVFYLPSHATKLGLLPTQGSVLVASFSAVNVVGRIFSGYIGDQVGLVNVHLMLLFVCGLSSLILWTFASSFSTLLIFILVYGFMSGSVFSLLAPITAAITGIEKYPSGICLYLLCVAASRFGPSLAGAVQTATNKNSFLPQEMFTA</sequence>
<evidence type="ECO:0000256" key="1">
    <source>
        <dbReference type="ARBA" id="ARBA00004141"/>
    </source>
</evidence>
<feature type="transmembrane region" description="Helical" evidence="3">
    <location>
        <begin position="351"/>
        <end position="375"/>
    </location>
</feature>
<organism evidence="5 6">
    <name type="scientific">Rhizopus oryzae</name>
    <name type="common">Mucormycosis agent</name>
    <name type="synonym">Rhizopus arrhizus var. delemar</name>
    <dbReference type="NCBI Taxonomy" id="64495"/>
    <lineage>
        <taxon>Eukaryota</taxon>
        <taxon>Fungi</taxon>
        <taxon>Fungi incertae sedis</taxon>
        <taxon>Mucoromycota</taxon>
        <taxon>Mucoromycotina</taxon>
        <taxon>Mucoromycetes</taxon>
        <taxon>Mucorales</taxon>
        <taxon>Mucorineae</taxon>
        <taxon>Rhizopodaceae</taxon>
        <taxon>Rhizopus</taxon>
    </lineage>
</organism>
<feature type="transmembrane region" description="Helical" evidence="3">
    <location>
        <begin position="154"/>
        <end position="173"/>
    </location>
</feature>
<dbReference type="Pfam" id="PF07690">
    <property type="entry name" value="MFS_1"/>
    <property type="match status" value="1"/>
</dbReference>
<dbReference type="SUPFAM" id="SSF103473">
    <property type="entry name" value="MFS general substrate transporter"/>
    <property type="match status" value="1"/>
</dbReference>
<dbReference type="Gene3D" id="1.20.1250.20">
    <property type="entry name" value="MFS general substrate transporter like domains"/>
    <property type="match status" value="2"/>
</dbReference>
<dbReference type="InterPro" id="IPR050327">
    <property type="entry name" value="Proton-linked_MCT"/>
</dbReference>
<proteinExistence type="inferred from homology"/>